<dbReference type="GO" id="GO:0015074">
    <property type="term" value="P:DNA integration"/>
    <property type="evidence" value="ECO:0007669"/>
    <property type="project" value="InterPro"/>
</dbReference>
<feature type="compositionally biased region" description="Basic and acidic residues" evidence="3">
    <location>
        <begin position="362"/>
        <end position="371"/>
    </location>
</feature>
<dbReference type="Proteomes" id="UP000465785">
    <property type="component" value="Plasmid pJCM6399"/>
</dbReference>
<dbReference type="GO" id="GO:0003677">
    <property type="term" value="F:DNA binding"/>
    <property type="evidence" value="ECO:0007669"/>
    <property type="project" value="UniProtKB-UniRule"/>
</dbReference>
<evidence type="ECO:0000313" key="6">
    <source>
        <dbReference type="Proteomes" id="UP000465785"/>
    </source>
</evidence>
<gene>
    <name evidence="5" type="ORF">MGALJ_61950</name>
</gene>
<dbReference type="KEGG" id="mgau:MGALJ_61950"/>
<sequence>MSVPGSAHLVLAPGVVHLNEPAAVFEAMLSGWGRQQKSRLLADATIEPRIALLRRFTAFAESLPWDWTAGDVEDFTASLMSGTDRLAPSTIRGYHLTLRMFCDYLLDGRYGWTSQCEQRFGRIPSQICHDYNTAAHLVEYEGKPARRPFSYDEVETLFGFLDDRVETVARSGRKGALAALRDAQMIKTAYAFGLRRRELCFLDVVDLRPNPRMPAWGTFGAVHVRYAKSSRGSNPRRRTVLAVPEFDWVIDGLRQWVEQARPLLSPGPREELWLTERQQRVSTKTMDKRFAFLRGAGRSAERPHLALPAALLCHPPDRVRLPGTVRHRTGRALLCLDHCDLHLGVERFQDQDPAGGASSRLRIHDDNREPE</sequence>
<keyword evidence="5" id="KW-0614">Plasmid</keyword>
<reference evidence="5 6" key="1">
    <citation type="journal article" date="2019" name="Emerg. Microbes Infect.">
        <title>Comprehensive subspecies identification of 175 nontuberculous mycobacteria species based on 7547 genomic profiles.</title>
        <authorList>
            <person name="Matsumoto Y."/>
            <person name="Kinjo T."/>
            <person name="Motooka D."/>
            <person name="Nabeya D."/>
            <person name="Jung N."/>
            <person name="Uechi K."/>
            <person name="Horii T."/>
            <person name="Iida T."/>
            <person name="Fujita J."/>
            <person name="Nakamura S."/>
        </authorList>
    </citation>
    <scope>NUCLEOTIDE SEQUENCE [LARGE SCALE GENOMIC DNA]</scope>
    <source>
        <strain evidence="5 6">JCM 6399</strain>
        <plasmid evidence="5">pJCM6399</plasmid>
    </source>
</reference>
<evidence type="ECO:0000259" key="4">
    <source>
        <dbReference type="PROSITE" id="PS51900"/>
    </source>
</evidence>
<dbReference type="SUPFAM" id="SSF56349">
    <property type="entry name" value="DNA breaking-rejoining enzymes"/>
    <property type="match status" value="1"/>
</dbReference>
<keyword evidence="1" id="KW-0233">DNA recombination</keyword>
<proteinExistence type="predicted"/>
<dbReference type="InterPro" id="IPR013762">
    <property type="entry name" value="Integrase-like_cat_sf"/>
</dbReference>
<keyword evidence="2" id="KW-0238">DNA-binding</keyword>
<dbReference type="InterPro" id="IPR011010">
    <property type="entry name" value="DNA_brk_join_enz"/>
</dbReference>
<evidence type="ECO:0000256" key="2">
    <source>
        <dbReference type="PROSITE-ProRule" id="PRU01248"/>
    </source>
</evidence>
<geneLocation type="plasmid" evidence="5 6">
    <name>pJCM6399</name>
</geneLocation>
<dbReference type="EMBL" id="AP022602">
    <property type="protein sequence ID" value="BBY96526.1"/>
    <property type="molecule type" value="Genomic_DNA"/>
</dbReference>
<organism evidence="5 6">
    <name type="scientific">Mycobacterium gallinarum</name>
    <dbReference type="NCBI Taxonomy" id="39689"/>
    <lineage>
        <taxon>Bacteria</taxon>
        <taxon>Bacillati</taxon>
        <taxon>Actinomycetota</taxon>
        <taxon>Actinomycetes</taxon>
        <taxon>Mycobacteriales</taxon>
        <taxon>Mycobacteriaceae</taxon>
        <taxon>Mycobacterium</taxon>
    </lineage>
</organism>
<keyword evidence="6" id="KW-1185">Reference proteome</keyword>
<feature type="region of interest" description="Disordered" evidence="3">
    <location>
        <begin position="349"/>
        <end position="371"/>
    </location>
</feature>
<dbReference type="AlphaFoldDB" id="A0A9W4B9E0"/>
<protein>
    <recommendedName>
        <fullName evidence="4">Core-binding (CB) domain-containing protein</fullName>
    </recommendedName>
</protein>
<feature type="domain" description="Core-binding (CB)" evidence="4">
    <location>
        <begin position="23"/>
        <end position="106"/>
    </location>
</feature>
<evidence type="ECO:0000256" key="1">
    <source>
        <dbReference type="ARBA" id="ARBA00023172"/>
    </source>
</evidence>
<evidence type="ECO:0000313" key="5">
    <source>
        <dbReference type="EMBL" id="BBY96526.1"/>
    </source>
</evidence>
<dbReference type="Gene3D" id="1.10.443.10">
    <property type="entry name" value="Intergrase catalytic core"/>
    <property type="match status" value="1"/>
</dbReference>
<dbReference type="InterPro" id="IPR044068">
    <property type="entry name" value="CB"/>
</dbReference>
<dbReference type="PROSITE" id="PS51900">
    <property type="entry name" value="CB"/>
    <property type="match status" value="1"/>
</dbReference>
<dbReference type="GO" id="GO:0006310">
    <property type="term" value="P:DNA recombination"/>
    <property type="evidence" value="ECO:0007669"/>
    <property type="project" value="UniProtKB-KW"/>
</dbReference>
<name>A0A9W4B9E0_9MYCO</name>
<evidence type="ECO:0000256" key="3">
    <source>
        <dbReference type="SAM" id="MobiDB-lite"/>
    </source>
</evidence>
<accession>A0A9W4B9E0</accession>